<name>A0A8D0C4S4_SALMN</name>
<dbReference type="GO" id="GO:0006355">
    <property type="term" value="P:regulation of DNA-templated transcription"/>
    <property type="evidence" value="ECO:0007669"/>
    <property type="project" value="InterPro"/>
</dbReference>
<dbReference type="PANTHER" id="PTHR23232">
    <property type="entry name" value="KRAB DOMAIN C2H2 ZINC FINGER"/>
    <property type="match status" value="1"/>
</dbReference>
<keyword evidence="3" id="KW-1185">Reference proteome</keyword>
<dbReference type="Pfam" id="PF01352">
    <property type="entry name" value="KRAB"/>
    <property type="match status" value="1"/>
</dbReference>
<dbReference type="SMART" id="SM00349">
    <property type="entry name" value="KRAB"/>
    <property type="match status" value="1"/>
</dbReference>
<dbReference type="Ensembl" id="ENSSMRT00000024291.1">
    <property type="protein sequence ID" value="ENSSMRP00000020730.1"/>
    <property type="gene ID" value="ENSSMRG00000016128.1"/>
</dbReference>
<reference evidence="2" key="1">
    <citation type="submission" date="2025-08" db="UniProtKB">
        <authorList>
            <consortium name="Ensembl"/>
        </authorList>
    </citation>
    <scope>IDENTIFICATION</scope>
</reference>
<accession>A0A8D0C4S4</accession>
<dbReference type="InterPro" id="IPR036051">
    <property type="entry name" value="KRAB_dom_sf"/>
</dbReference>
<proteinExistence type="predicted"/>
<dbReference type="InterPro" id="IPR001909">
    <property type="entry name" value="KRAB"/>
</dbReference>
<dbReference type="CDD" id="cd07765">
    <property type="entry name" value="KRAB_A-box"/>
    <property type="match status" value="1"/>
</dbReference>
<dbReference type="PANTHER" id="PTHR23232:SF142">
    <property type="entry name" value="GASTRULA ZINC FINGER PROTEIN XLCGF57.1-LIKE-RELATED"/>
    <property type="match status" value="1"/>
</dbReference>
<sequence>MESRLVTFEDVAVVFTAEEGALLDPTQRVLYEDVIMENYRNVAFLGFPFPKPDVISQLERGEEPWIWDSCSLDNTETALDASSGTKASTREKDIINALSVGKGFLSTVTLWGIRESTLQRLHTCAKGEKHCAFDSEAAFTCSKKKAGGISSLSFLS</sequence>
<evidence type="ECO:0000313" key="3">
    <source>
        <dbReference type="Proteomes" id="UP000694421"/>
    </source>
</evidence>
<evidence type="ECO:0000313" key="2">
    <source>
        <dbReference type="Ensembl" id="ENSSMRP00000020730.1"/>
    </source>
</evidence>
<dbReference type="AlphaFoldDB" id="A0A8D0C4S4"/>
<dbReference type="SUPFAM" id="SSF109640">
    <property type="entry name" value="KRAB domain (Kruppel-associated box)"/>
    <property type="match status" value="1"/>
</dbReference>
<dbReference type="GeneTree" id="ENSGT01150000286941"/>
<protein>
    <recommendedName>
        <fullName evidence="1">KRAB domain-containing protein</fullName>
    </recommendedName>
</protein>
<evidence type="ECO:0000259" key="1">
    <source>
        <dbReference type="PROSITE" id="PS50805"/>
    </source>
</evidence>
<organism evidence="2 3">
    <name type="scientific">Salvator merianae</name>
    <name type="common">Argentine black and white tegu</name>
    <name type="synonym">Tupinambis merianae</name>
    <dbReference type="NCBI Taxonomy" id="96440"/>
    <lineage>
        <taxon>Eukaryota</taxon>
        <taxon>Metazoa</taxon>
        <taxon>Chordata</taxon>
        <taxon>Craniata</taxon>
        <taxon>Vertebrata</taxon>
        <taxon>Euteleostomi</taxon>
        <taxon>Lepidosauria</taxon>
        <taxon>Squamata</taxon>
        <taxon>Bifurcata</taxon>
        <taxon>Unidentata</taxon>
        <taxon>Episquamata</taxon>
        <taxon>Laterata</taxon>
        <taxon>Teiioidea</taxon>
        <taxon>Teiidae</taxon>
        <taxon>Salvator</taxon>
    </lineage>
</organism>
<dbReference type="Proteomes" id="UP000694421">
    <property type="component" value="Unplaced"/>
</dbReference>
<dbReference type="InterPro" id="IPR050169">
    <property type="entry name" value="Krueppel_C2H2_ZnF"/>
</dbReference>
<reference evidence="2" key="2">
    <citation type="submission" date="2025-09" db="UniProtKB">
        <authorList>
            <consortium name="Ensembl"/>
        </authorList>
    </citation>
    <scope>IDENTIFICATION</scope>
</reference>
<feature type="domain" description="KRAB" evidence="1">
    <location>
        <begin position="6"/>
        <end position="77"/>
    </location>
</feature>
<dbReference type="PROSITE" id="PS50805">
    <property type="entry name" value="KRAB"/>
    <property type="match status" value="1"/>
</dbReference>
<dbReference type="Gene3D" id="6.10.140.140">
    <property type="match status" value="1"/>
</dbReference>